<evidence type="ECO:0008006" key="3">
    <source>
        <dbReference type="Google" id="ProtNLM"/>
    </source>
</evidence>
<evidence type="ECO:0000313" key="2">
    <source>
        <dbReference type="Proteomes" id="UP000217726"/>
    </source>
</evidence>
<sequence>MKYYHNVLDGIYTRDSIVSYLNKDSVSICQLLYFLDIDDIASYVERNYYADKDWHFRYKISSMIKFIVVKSYRNLSFEKTISTLTNEKARLLCFEDDNGIINLPSHATLLLLCSNSR</sequence>
<protein>
    <recommendedName>
        <fullName evidence="3">Transposase</fullName>
    </recommendedName>
</protein>
<dbReference type="Proteomes" id="UP000217726">
    <property type="component" value="Unassembled WGS sequence"/>
</dbReference>
<keyword evidence="2" id="KW-1185">Reference proteome</keyword>
<dbReference type="AlphaFoldDB" id="A0A285GFR6"/>
<proteinExistence type="predicted"/>
<dbReference type="EMBL" id="OBDR01000016">
    <property type="protein sequence ID" value="SNY22419.1"/>
    <property type="molecule type" value="Genomic_DNA"/>
</dbReference>
<name>A0A285GFR6_9EURY</name>
<accession>A0A285GFR6</accession>
<organism evidence="1 2">
    <name type="scientific">Methanohalophilus euhalobius</name>
    <dbReference type="NCBI Taxonomy" id="51203"/>
    <lineage>
        <taxon>Archaea</taxon>
        <taxon>Methanobacteriati</taxon>
        <taxon>Methanobacteriota</taxon>
        <taxon>Stenosarchaea group</taxon>
        <taxon>Methanomicrobia</taxon>
        <taxon>Methanosarcinales</taxon>
        <taxon>Methanosarcinaceae</taxon>
        <taxon>Methanohalophilus</taxon>
    </lineage>
</organism>
<reference evidence="2" key="1">
    <citation type="submission" date="2017-09" db="EMBL/GenBank/DDBJ databases">
        <authorList>
            <person name="Varghese N."/>
            <person name="Submissions S."/>
        </authorList>
    </citation>
    <scope>NUCLEOTIDE SEQUENCE [LARGE SCALE GENOMIC DNA]</scope>
    <source>
        <strain evidence="2">WG-1MB</strain>
    </source>
</reference>
<evidence type="ECO:0000313" key="1">
    <source>
        <dbReference type="EMBL" id="SNY22419.1"/>
    </source>
</evidence>
<gene>
    <name evidence="1" type="ORF">SAMN06295989_1169</name>
</gene>